<dbReference type="EMBL" id="FPAS01000001">
    <property type="protein sequence ID" value="SFT37486.1"/>
    <property type="molecule type" value="Genomic_DNA"/>
</dbReference>
<name>A0A1I6XH44_9FLAO</name>
<protein>
    <submittedName>
        <fullName evidence="1">Uncharacterized protein</fullName>
    </submittedName>
</protein>
<evidence type="ECO:0000313" key="2">
    <source>
        <dbReference type="Proteomes" id="UP000236454"/>
    </source>
</evidence>
<dbReference type="STRING" id="477690.SAMN05216474_0189"/>
<reference evidence="1 2" key="1">
    <citation type="submission" date="2016-10" db="EMBL/GenBank/DDBJ databases">
        <authorList>
            <person name="de Groot N.N."/>
        </authorList>
    </citation>
    <scope>NUCLEOTIDE SEQUENCE [LARGE SCALE GENOMIC DNA]</scope>
    <source>
        <strain evidence="1 2">CGMCC 1.7005</strain>
    </source>
</reference>
<organism evidence="1 2">
    <name type="scientific">Lishizhenia tianjinensis</name>
    <dbReference type="NCBI Taxonomy" id="477690"/>
    <lineage>
        <taxon>Bacteria</taxon>
        <taxon>Pseudomonadati</taxon>
        <taxon>Bacteroidota</taxon>
        <taxon>Flavobacteriia</taxon>
        <taxon>Flavobacteriales</taxon>
        <taxon>Crocinitomicaceae</taxon>
        <taxon>Lishizhenia</taxon>
    </lineage>
</organism>
<gene>
    <name evidence="1" type="ORF">SAMN05216474_0189</name>
</gene>
<dbReference type="AlphaFoldDB" id="A0A1I6XH44"/>
<evidence type="ECO:0000313" key="1">
    <source>
        <dbReference type="EMBL" id="SFT37486.1"/>
    </source>
</evidence>
<sequence length="235" mass="27601">MEVVNNKLLGLVLAFGILLVFSSSTRNKKYFEGELFFTQSIYSMSLVDGKRVKGEKVGSSKIRSQYKEGNEFFTSLSEEGDTLGQHLLDVDAKELKFISFNVDTLFYYDLRESLWKERILEHKDTVVGGEKAVWIKYETYKTSNYKVYPWIKECIVQKNLKQNKKWYRDVKEFGMDSFMQAHPYVKIYQSNLSTGEYSYLMEMTLDSVVWKAIELREVKENFGKDLPKKRITKLN</sequence>
<dbReference type="Proteomes" id="UP000236454">
    <property type="component" value="Unassembled WGS sequence"/>
</dbReference>
<dbReference type="RefSeq" id="WP_090245308.1">
    <property type="nucleotide sequence ID" value="NZ_FPAS01000001.1"/>
</dbReference>
<keyword evidence="2" id="KW-1185">Reference proteome</keyword>
<proteinExistence type="predicted"/>
<accession>A0A1I6XH44</accession>